<dbReference type="InterPro" id="IPR000445">
    <property type="entry name" value="HhH_motif"/>
</dbReference>
<keyword evidence="3 8" id="KW-0378">Hydrolase</keyword>
<evidence type="ECO:0000313" key="11">
    <source>
        <dbReference type="Proteomes" id="UP000823046"/>
    </source>
</evidence>
<keyword evidence="5 8" id="KW-0456">Lyase</keyword>
<keyword evidence="4 8" id="KW-0234">DNA repair</keyword>
<dbReference type="PANTHER" id="PTHR43286:SF1">
    <property type="entry name" value="ENDONUCLEASE III-LIKE PROTEIN 1"/>
    <property type="match status" value="1"/>
</dbReference>
<evidence type="ECO:0000313" key="10">
    <source>
        <dbReference type="EMBL" id="KAF8821165.1"/>
    </source>
</evidence>
<evidence type="ECO:0000256" key="5">
    <source>
        <dbReference type="ARBA" id="ARBA00023239"/>
    </source>
</evidence>
<proteinExistence type="inferred from homology"/>
<dbReference type="InterPro" id="IPR023170">
    <property type="entry name" value="HhH_base_excis_C"/>
</dbReference>
<comment type="catalytic activity">
    <reaction evidence="7 8">
        <text>2'-deoxyribonucleotide-(2'-deoxyribose 5'-phosphate)-2'-deoxyribonucleotide-DNA = a 3'-end 2'-deoxyribonucleotide-(2,3-dehydro-2,3-deoxyribose 5'-phosphate)-DNA + a 5'-end 5'-phospho-2'-deoxyribonucleoside-DNA + H(+)</text>
        <dbReference type="Rhea" id="RHEA:66592"/>
        <dbReference type="Rhea" id="RHEA-COMP:13180"/>
        <dbReference type="Rhea" id="RHEA-COMP:16897"/>
        <dbReference type="Rhea" id="RHEA-COMP:17067"/>
        <dbReference type="ChEBI" id="CHEBI:15378"/>
        <dbReference type="ChEBI" id="CHEBI:136412"/>
        <dbReference type="ChEBI" id="CHEBI:157695"/>
        <dbReference type="ChEBI" id="CHEBI:167181"/>
        <dbReference type="EC" id="4.2.99.18"/>
    </reaction>
</comment>
<dbReference type="SUPFAM" id="SSF48150">
    <property type="entry name" value="DNA-glycosylase"/>
    <property type="match status" value="1"/>
</dbReference>
<evidence type="ECO:0000256" key="4">
    <source>
        <dbReference type="ARBA" id="ARBA00023204"/>
    </source>
</evidence>
<evidence type="ECO:0000256" key="8">
    <source>
        <dbReference type="HAMAP-Rule" id="MF_03183"/>
    </source>
</evidence>
<dbReference type="PROSITE" id="PS01155">
    <property type="entry name" value="ENDONUCLEASE_III_2"/>
    <property type="match status" value="1"/>
</dbReference>
<comment type="function">
    <text evidence="8">Bifunctional DNA N-glycosylase with associated apurinic/apyrimidinic (AP) lyase function that catalyzes the first step in base excision repair (BER), the primary repair pathway for the repair of oxidative DNA damage. The DNA N-glycosylase activity releases the damaged DNA base from DNA by cleaving the N-glycosidic bond, leaving an AP site. The AP lyase activity cleaves the phosphodiester bond 3' to the AP site by a beta-elimination. Primarily recognizes and repairs oxidative base damage of pyrimidines.</text>
</comment>
<dbReference type="GO" id="GO:0004519">
    <property type="term" value="F:endonuclease activity"/>
    <property type="evidence" value="ECO:0007669"/>
    <property type="project" value="UniProtKB-KW"/>
</dbReference>
<evidence type="ECO:0000256" key="7">
    <source>
        <dbReference type="ARBA" id="ARBA00044632"/>
    </source>
</evidence>
<feature type="domain" description="HhH-GPD" evidence="9">
    <location>
        <begin position="149"/>
        <end position="297"/>
    </location>
</feature>
<gene>
    <name evidence="8" type="primary">NTH1</name>
    <name evidence="10" type="ORF">IE077_002405</name>
</gene>
<evidence type="ECO:0000259" key="9">
    <source>
        <dbReference type="SMART" id="SM00478"/>
    </source>
</evidence>
<evidence type="ECO:0000256" key="3">
    <source>
        <dbReference type="ARBA" id="ARBA00022801"/>
    </source>
</evidence>
<dbReference type="PANTHER" id="PTHR43286">
    <property type="entry name" value="ENDONUCLEASE III-LIKE PROTEIN 1"/>
    <property type="match status" value="1"/>
</dbReference>
<dbReference type="Gene3D" id="1.10.340.30">
    <property type="entry name" value="Hypothetical protein, domain 2"/>
    <property type="match status" value="1"/>
</dbReference>
<dbReference type="Proteomes" id="UP000823046">
    <property type="component" value="Unassembled WGS sequence"/>
</dbReference>
<keyword evidence="8" id="KW-0496">Mitochondrion</keyword>
<dbReference type="CDD" id="cd00056">
    <property type="entry name" value="ENDO3c"/>
    <property type="match status" value="1"/>
</dbReference>
<comment type="subcellular location">
    <subcellularLocation>
        <location evidence="8">Nucleus</location>
    </subcellularLocation>
    <subcellularLocation>
        <location evidence="8">Mitochondrion</location>
    </subcellularLocation>
</comment>
<dbReference type="EC" id="3.2.2.-" evidence="8"/>
<dbReference type="InterPro" id="IPR011257">
    <property type="entry name" value="DNA_glycosylase"/>
</dbReference>
<name>A0ABQ7JAY2_9APIC</name>
<dbReference type="InterPro" id="IPR030841">
    <property type="entry name" value="NTH1"/>
</dbReference>
<dbReference type="Pfam" id="PF00730">
    <property type="entry name" value="HhH-GPD"/>
    <property type="match status" value="1"/>
</dbReference>
<keyword evidence="10" id="KW-0255">Endonuclease</keyword>
<keyword evidence="2 8" id="KW-0227">DNA damage</keyword>
<organism evidence="10 11">
    <name type="scientific">Cardiosporidium cionae</name>
    <dbReference type="NCBI Taxonomy" id="476202"/>
    <lineage>
        <taxon>Eukaryota</taxon>
        <taxon>Sar</taxon>
        <taxon>Alveolata</taxon>
        <taxon>Apicomplexa</taxon>
        <taxon>Aconoidasida</taxon>
        <taxon>Nephromycida</taxon>
        <taxon>Cardiosporidium</taxon>
    </lineage>
</organism>
<dbReference type="InterPro" id="IPR004036">
    <property type="entry name" value="Endonuclease-III-like_CS2"/>
</dbReference>
<dbReference type="InterPro" id="IPR003265">
    <property type="entry name" value="HhH-GPD_domain"/>
</dbReference>
<comment type="similarity">
    <text evidence="1 8">Belongs to the Nth/MutY family.</text>
</comment>
<comment type="caution">
    <text evidence="10">The sequence shown here is derived from an EMBL/GenBank/DDBJ whole genome shotgun (WGS) entry which is preliminary data.</text>
</comment>
<reference evidence="10 11" key="1">
    <citation type="journal article" date="2020" name="bioRxiv">
        <title>Metabolic contributions of an alphaproteobacterial endosymbiont in the apicomplexan Cardiosporidium cionae.</title>
        <authorList>
            <person name="Hunter E.S."/>
            <person name="Paight C.J."/>
            <person name="Lane C.E."/>
        </authorList>
    </citation>
    <scope>NUCLEOTIDE SEQUENCE [LARGE SCALE GENOMIC DNA]</scope>
    <source>
        <strain evidence="10">ESH_2018</strain>
    </source>
</reference>
<dbReference type="HAMAP" id="MF_03183">
    <property type="entry name" value="Endonuclease_III_Nth"/>
    <property type="match status" value="1"/>
</dbReference>
<dbReference type="EC" id="4.2.99.18" evidence="8"/>
<dbReference type="EMBL" id="JADAQX010000224">
    <property type="protein sequence ID" value="KAF8821165.1"/>
    <property type="molecule type" value="Genomic_DNA"/>
</dbReference>
<evidence type="ECO:0000256" key="1">
    <source>
        <dbReference type="ARBA" id="ARBA00008343"/>
    </source>
</evidence>
<evidence type="ECO:0000256" key="2">
    <source>
        <dbReference type="ARBA" id="ARBA00022763"/>
    </source>
</evidence>
<keyword evidence="10" id="KW-0540">Nuclease</keyword>
<evidence type="ECO:0000256" key="6">
    <source>
        <dbReference type="ARBA" id="ARBA00023295"/>
    </source>
</evidence>
<dbReference type="Pfam" id="PF00633">
    <property type="entry name" value="HHH"/>
    <property type="match status" value="1"/>
</dbReference>
<keyword evidence="8" id="KW-0539">Nucleus</keyword>
<keyword evidence="11" id="KW-1185">Reference proteome</keyword>
<dbReference type="SMART" id="SM00478">
    <property type="entry name" value="ENDO3c"/>
    <property type="match status" value="1"/>
</dbReference>
<accession>A0ABQ7JAY2</accession>
<dbReference type="Gene3D" id="1.10.1670.10">
    <property type="entry name" value="Helix-hairpin-Helix base-excision DNA repair enzymes (C-terminal)"/>
    <property type="match status" value="1"/>
</dbReference>
<keyword evidence="6 8" id="KW-0326">Glycosidase</keyword>
<comment type="caution">
    <text evidence="8">Lacks conserved residue(s) required for the propagation of feature annotation.</text>
</comment>
<sequence length="326" mass="36737">MAIQQLSDICSYRTKLRANTPAESLQYNNSKRSKNENASIHVTKKLNTVYSDSGDSIITKAPKILKRRAYISSLRPSITPLNDIEDLQPQHLKTPNNVLPKHFYDVWDGIKIMRAERSAPVDTMGAECLGDEAAPRNVWRFHKLVAALLSSQTKDEAVADCVHRLLAHGLTVPNILKTSEEQLKELLYGVGFHNNKAKFLKKICEILQKEYDEDIPSDYPSLVALPGIGPKMAHIILSVAWNKTEGIAVDVHVHRITNRLGWVKTTSPEKTEEALEKFLPRPLWREINLLLVGFGQQRCRPISPECSGCLAREWCPVGRKSTRTQS</sequence>
<protein>
    <recommendedName>
        <fullName evidence="8">Endonuclease III homolog</fullName>
        <ecNumber evidence="8">3.2.2.-</ecNumber>
        <ecNumber evidence="8">4.2.99.18</ecNumber>
    </recommendedName>
    <alternativeName>
        <fullName evidence="8">Bifunctional DNA N-glycosylase/DNA-(apurinic or apyrimidinic site) lyase</fullName>
        <shortName evidence="8">DNA glycosylase/AP lyase</shortName>
    </alternativeName>
</protein>